<reference evidence="6 7" key="1">
    <citation type="submission" date="2019-07" db="EMBL/GenBank/DDBJ databases">
        <title>De Novo Assembly of kiwifruit Actinidia rufa.</title>
        <authorList>
            <person name="Sugita-Konishi S."/>
            <person name="Sato K."/>
            <person name="Mori E."/>
            <person name="Abe Y."/>
            <person name="Kisaki G."/>
            <person name="Hamano K."/>
            <person name="Suezawa K."/>
            <person name="Otani M."/>
            <person name="Fukuda T."/>
            <person name="Manabe T."/>
            <person name="Gomi K."/>
            <person name="Tabuchi M."/>
            <person name="Akimitsu K."/>
            <person name="Kataoka I."/>
        </authorList>
    </citation>
    <scope>NUCLEOTIDE SEQUENCE [LARGE SCALE GENOMIC DNA]</scope>
    <source>
        <strain evidence="7">cv. Fuchu</strain>
    </source>
</reference>
<name>A0A7J0GJ83_9ERIC</name>
<evidence type="ECO:0000313" key="6">
    <source>
        <dbReference type="EMBL" id="GFZ10869.1"/>
    </source>
</evidence>
<sequence>MVTGTTSLVLSDRYSRENPAPASASPIICNRSHLNYDICSINSPTVLDPKASTFYVTGHTISKPQVEKIQPYPRKWDKFRMNRIKEFNLTSGPPSPPCMVQHNATALVFSVGGYDGDFFSDFYDEFIPLFITINSLFSGKDLVLVISNVRGWWIWRYADLLQSFNKHPIINLDNDTTTHCFPSATIGLMSLDLKSKNPKPTTNSKIILQFHQLLEKTYGHNHSSNSPSLKTRPQLVLAGRRGAIGRLIMNRAEVKKVAEDEGFDVVEFDPKYAIPMHEVYALLSSSHVLVGVHGAALTHLLFLRPGSVLVQVVPLATEWLAERCFGILAREMDLDYMDYKIGVGESSLVDKYGKDHMALKDPAGFLEKNRGWTSMTVETYLKKQNVRLDLDRFRGYLKKAFVKAKAFMDREG</sequence>
<keyword evidence="4" id="KW-0325">Glycoprotein</keyword>
<dbReference type="InterPro" id="IPR007657">
    <property type="entry name" value="Glycosyltransferase_61"/>
</dbReference>
<comment type="caution">
    <text evidence="6">The sequence shown here is derived from an EMBL/GenBank/DDBJ whole genome shotgun (WGS) entry which is preliminary data.</text>
</comment>
<evidence type="ECO:0000256" key="4">
    <source>
        <dbReference type="ARBA" id="ARBA00023180"/>
    </source>
</evidence>
<evidence type="ECO:0000256" key="3">
    <source>
        <dbReference type="ARBA" id="ARBA00022679"/>
    </source>
</evidence>
<dbReference type="InterPro" id="IPR049625">
    <property type="entry name" value="Glyco_transf_61_cat"/>
</dbReference>
<keyword evidence="3" id="KW-0808">Transferase</keyword>
<evidence type="ECO:0000256" key="2">
    <source>
        <dbReference type="ARBA" id="ARBA00022676"/>
    </source>
</evidence>
<keyword evidence="2" id="KW-0328">Glycosyltransferase</keyword>
<evidence type="ECO:0000259" key="5">
    <source>
        <dbReference type="Pfam" id="PF04577"/>
    </source>
</evidence>
<proteinExistence type="predicted"/>
<evidence type="ECO:0000256" key="1">
    <source>
        <dbReference type="ARBA" id="ARBA00004323"/>
    </source>
</evidence>
<comment type="subcellular location">
    <subcellularLocation>
        <location evidence="1">Golgi apparatus membrane</location>
        <topology evidence="1">Single-pass type II membrane protein</topology>
    </subcellularLocation>
</comment>
<protein>
    <recommendedName>
        <fullName evidence="5">Glycosyltransferase 61 catalytic domain-containing protein</fullName>
    </recommendedName>
</protein>
<keyword evidence="7" id="KW-1185">Reference proteome</keyword>
<gene>
    <name evidence="6" type="ORF">Acr_22g0002670</name>
</gene>
<dbReference type="OrthoDB" id="529273at2759"/>
<dbReference type="GO" id="GO:0016763">
    <property type="term" value="F:pentosyltransferase activity"/>
    <property type="evidence" value="ECO:0007669"/>
    <property type="project" value="UniProtKB-ARBA"/>
</dbReference>
<dbReference type="EMBL" id="BJWL01000022">
    <property type="protein sequence ID" value="GFZ10869.1"/>
    <property type="molecule type" value="Genomic_DNA"/>
</dbReference>
<dbReference type="Proteomes" id="UP000585474">
    <property type="component" value="Unassembled WGS sequence"/>
</dbReference>
<dbReference type="PANTHER" id="PTHR20961:SF98">
    <property type="entry name" value="GLYCOSYLTRANSFERASE"/>
    <property type="match status" value="1"/>
</dbReference>
<feature type="domain" description="Glycosyltransferase 61 catalytic" evidence="5">
    <location>
        <begin position="198"/>
        <end position="310"/>
    </location>
</feature>
<dbReference type="GO" id="GO:0000139">
    <property type="term" value="C:Golgi membrane"/>
    <property type="evidence" value="ECO:0007669"/>
    <property type="project" value="UniProtKB-SubCell"/>
</dbReference>
<organism evidence="6 7">
    <name type="scientific">Actinidia rufa</name>
    <dbReference type="NCBI Taxonomy" id="165716"/>
    <lineage>
        <taxon>Eukaryota</taxon>
        <taxon>Viridiplantae</taxon>
        <taxon>Streptophyta</taxon>
        <taxon>Embryophyta</taxon>
        <taxon>Tracheophyta</taxon>
        <taxon>Spermatophyta</taxon>
        <taxon>Magnoliopsida</taxon>
        <taxon>eudicotyledons</taxon>
        <taxon>Gunneridae</taxon>
        <taxon>Pentapetalae</taxon>
        <taxon>asterids</taxon>
        <taxon>Ericales</taxon>
        <taxon>Actinidiaceae</taxon>
        <taxon>Actinidia</taxon>
    </lineage>
</organism>
<dbReference type="Pfam" id="PF04577">
    <property type="entry name" value="Glyco_transf_61"/>
    <property type="match status" value="1"/>
</dbReference>
<evidence type="ECO:0000313" key="7">
    <source>
        <dbReference type="Proteomes" id="UP000585474"/>
    </source>
</evidence>
<accession>A0A7J0GJ83</accession>
<dbReference type="AlphaFoldDB" id="A0A7J0GJ83"/>
<dbReference type="PANTHER" id="PTHR20961">
    <property type="entry name" value="GLYCOSYLTRANSFERASE"/>
    <property type="match status" value="1"/>
</dbReference>